<proteinExistence type="inferred from homology"/>
<keyword evidence="4" id="KW-0057">Aromatic amino acid biosynthesis</keyword>
<accession>A0A124IG15</accession>
<dbReference type="Pfam" id="PF01474">
    <property type="entry name" value="DAHP_synth_2"/>
    <property type="match status" value="1"/>
</dbReference>
<dbReference type="OrthoDB" id="9766852at2"/>
<comment type="catalytic activity">
    <reaction evidence="4">
        <text>D-erythrose 4-phosphate + phosphoenolpyruvate + H2O = 7-phospho-2-dehydro-3-deoxy-D-arabino-heptonate + phosphate</text>
        <dbReference type="Rhea" id="RHEA:14717"/>
        <dbReference type="ChEBI" id="CHEBI:15377"/>
        <dbReference type="ChEBI" id="CHEBI:16897"/>
        <dbReference type="ChEBI" id="CHEBI:43474"/>
        <dbReference type="ChEBI" id="CHEBI:58394"/>
        <dbReference type="ChEBI" id="CHEBI:58702"/>
        <dbReference type="EC" id="2.5.1.54"/>
    </reaction>
</comment>
<comment type="caution">
    <text evidence="5">The sequence shown here is derived from an EMBL/GenBank/DDBJ whole genome shotgun (WGS) entry which is preliminary data.</text>
</comment>
<feature type="binding site" evidence="3">
    <location>
        <position position="413"/>
    </location>
    <ligand>
        <name>Mn(2+)</name>
        <dbReference type="ChEBI" id="CHEBI:29035"/>
    </ligand>
</feature>
<keyword evidence="3" id="KW-0464">Manganese</keyword>
<evidence type="ECO:0000313" key="6">
    <source>
        <dbReference type="Proteomes" id="UP000053260"/>
    </source>
</evidence>
<evidence type="ECO:0000256" key="4">
    <source>
        <dbReference type="RuleBase" id="RU363071"/>
    </source>
</evidence>
<evidence type="ECO:0000256" key="2">
    <source>
        <dbReference type="ARBA" id="ARBA00022679"/>
    </source>
</evidence>
<feature type="binding site" evidence="3">
    <location>
        <position position="339"/>
    </location>
    <ligand>
        <name>phosphoenolpyruvate</name>
        <dbReference type="ChEBI" id="CHEBI:58702"/>
    </ligand>
</feature>
<feature type="binding site" evidence="3">
    <location>
        <position position="128"/>
    </location>
    <ligand>
        <name>phosphoenolpyruvate</name>
        <dbReference type="ChEBI" id="CHEBI:58702"/>
    </ligand>
</feature>
<dbReference type="GO" id="GO:0003849">
    <property type="term" value="F:3-deoxy-7-phosphoheptulonate synthase activity"/>
    <property type="evidence" value="ECO:0007669"/>
    <property type="project" value="UniProtKB-EC"/>
</dbReference>
<gene>
    <name evidence="5" type="ORF">AQJ91_00125</name>
</gene>
<dbReference type="EMBL" id="LMXB01000001">
    <property type="protein sequence ID" value="KUO23167.1"/>
    <property type="molecule type" value="Genomic_DNA"/>
</dbReference>
<dbReference type="STRING" id="909626.AQJ91_00125"/>
<dbReference type="SUPFAM" id="SSF51569">
    <property type="entry name" value="Aldolase"/>
    <property type="match status" value="1"/>
</dbReference>
<protein>
    <recommendedName>
        <fullName evidence="4">Phospho-2-dehydro-3-deoxyheptonate aldolase</fullName>
        <ecNumber evidence="4">2.5.1.54</ecNumber>
    </recommendedName>
</protein>
<keyword evidence="3" id="KW-0170">Cobalt</keyword>
<feature type="binding site" evidence="3">
    <location>
        <position position="89"/>
    </location>
    <ligand>
        <name>Mn(2+)</name>
        <dbReference type="ChEBI" id="CHEBI:29035"/>
    </ligand>
</feature>
<keyword evidence="2 4" id="KW-0808">Transferase</keyword>
<dbReference type="Gene3D" id="3.20.20.70">
    <property type="entry name" value="Aldolase class I"/>
    <property type="match status" value="2"/>
</dbReference>
<feature type="binding site" evidence="3">
    <location>
        <position position="443"/>
    </location>
    <ligand>
        <name>Mn(2+)</name>
        <dbReference type="ChEBI" id="CHEBI:29035"/>
    </ligand>
</feature>
<feature type="binding site" evidence="3">
    <location>
        <position position="371"/>
    </location>
    <ligand>
        <name>Mn(2+)</name>
        <dbReference type="ChEBI" id="CHEBI:29035"/>
    </ligand>
</feature>
<evidence type="ECO:0000313" key="5">
    <source>
        <dbReference type="EMBL" id="KUO23167.1"/>
    </source>
</evidence>
<feature type="binding site" evidence="3">
    <location>
        <begin position="285"/>
        <end position="286"/>
    </location>
    <ligand>
        <name>phosphoenolpyruvate</name>
        <dbReference type="ChEBI" id="CHEBI:58702"/>
    </ligand>
</feature>
<feature type="binding site" evidence="3">
    <location>
        <position position="308"/>
    </location>
    <ligand>
        <name>phosphoenolpyruvate</name>
        <dbReference type="ChEBI" id="CHEBI:58702"/>
    </ligand>
</feature>
<dbReference type="GO" id="GO:0009423">
    <property type="term" value="P:chorismate biosynthetic process"/>
    <property type="evidence" value="ECO:0007669"/>
    <property type="project" value="UniProtKB-UniPathway"/>
</dbReference>
<dbReference type="NCBIfam" id="TIGR01358">
    <property type="entry name" value="DAHP_synth_II"/>
    <property type="match status" value="1"/>
</dbReference>
<name>A0A124IG15_9ACTN</name>
<dbReference type="GO" id="GO:0008652">
    <property type="term" value="P:amino acid biosynthetic process"/>
    <property type="evidence" value="ECO:0007669"/>
    <property type="project" value="UniProtKB-KW"/>
</dbReference>
<comment type="pathway">
    <text evidence="4">Metabolic intermediate biosynthesis; chorismate biosynthesis; chorismate from D-erythrose 4-phosphate and phosphoenolpyruvate: step 1/7.</text>
</comment>
<dbReference type="InterPro" id="IPR013785">
    <property type="entry name" value="Aldolase_TIM"/>
</dbReference>
<dbReference type="InterPro" id="IPR002480">
    <property type="entry name" value="DAHP_synth_2"/>
</dbReference>
<keyword evidence="4" id="KW-0028">Amino-acid biosynthesis</keyword>
<dbReference type="UniPathway" id="UPA00053">
    <property type="reaction ID" value="UER00084"/>
</dbReference>
<reference evidence="5 6" key="1">
    <citation type="submission" date="2015-10" db="EMBL/GenBank/DDBJ databases">
        <title>Draft genome sequence of Streptomyces sp. RV15, isolated from a marine sponge.</title>
        <authorList>
            <person name="Ruckert C."/>
            <person name="Abdelmohsen U.R."/>
            <person name="Winkler A."/>
            <person name="Hentschel U."/>
            <person name="Kalinowski J."/>
            <person name="Kampfer P."/>
            <person name="Glaeser S."/>
        </authorList>
    </citation>
    <scope>NUCLEOTIDE SEQUENCE [LARGE SCALE GENOMIC DNA]</scope>
    <source>
        <strain evidence="5 6">RV15</strain>
    </source>
</reference>
<dbReference type="PANTHER" id="PTHR21337">
    <property type="entry name" value="PHOSPHO-2-DEHYDRO-3-DEOXYHEPTONATE ALDOLASE 1, 2"/>
    <property type="match status" value="1"/>
</dbReference>
<dbReference type="EC" id="2.5.1.54" evidence="4"/>
<keyword evidence="6" id="KW-1185">Reference proteome</keyword>
<dbReference type="PANTHER" id="PTHR21337:SF0">
    <property type="entry name" value="PHOSPHO-2-DEHYDRO-3-DEOXYHEPTONATE ALDOLASE"/>
    <property type="match status" value="1"/>
</dbReference>
<sequence length="464" mass="50196">MNPTIGDITDQRPRGLARFPDDIEARLADAVARPADQQPEWPDPARARAARDALTQLPPLVVPGEVDRLQARLSQVAQGQAFLLQAGDCAETFDGNTESHVTANIRTLLQMAVVLTYAASLPVVKIGRIAGQYAKPRSNATDALGLPVYRGDIVNSLDPAPGARAADPSRMLRAYAHSAASLNLVRAMAASGVADLGRVHDWNRDFVRTSSAGERYEALAGEIDRGLSFMAASGADHGALHTTEIYASHEALLLEYEHGLLRWTGAPAGEPRLYGLSSHMLWIGERTRRPDGAHIALASLLANPIGLKLGPGTSPEQAVEYVERLDPDNVPGRLTLISRMGSEKVRDVLPALVEKVEASGHRVVWQCDPMHGNTYEAASGYKTRNFDRILDEVKGFFEVHKALGSHPGGLHIELTGDDVTECLGGAEQIDEDALALRYETSCDPRLNPKQSVELAFLVAEMLRP</sequence>
<dbReference type="GO" id="GO:0009073">
    <property type="term" value="P:aromatic amino acid family biosynthetic process"/>
    <property type="evidence" value="ECO:0007669"/>
    <property type="project" value="UniProtKB-KW"/>
</dbReference>
<comment type="cofactor">
    <cofactor evidence="3">
        <name>Mn(2+)</name>
        <dbReference type="ChEBI" id="CHEBI:29035"/>
    </cofactor>
    <cofactor evidence="3">
        <name>Co(2+)</name>
        <dbReference type="ChEBI" id="CHEBI:48828"/>
    </cofactor>
    <cofactor evidence="3">
        <name>Cd(2+)</name>
        <dbReference type="ChEBI" id="CHEBI:48775"/>
    </cofactor>
    <text evidence="3">Binds 1 divalent cation per subunit. The enzyme is active with manganese, cobalt or cadmium ions.</text>
</comment>
<dbReference type="Proteomes" id="UP000053260">
    <property type="component" value="Unassembled WGS sequence"/>
</dbReference>
<evidence type="ECO:0000256" key="3">
    <source>
        <dbReference type="PIRSR" id="PIRSR602480-1"/>
    </source>
</evidence>
<evidence type="ECO:0000256" key="1">
    <source>
        <dbReference type="ARBA" id="ARBA00008911"/>
    </source>
</evidence>
<comment type="similarity">
    <text evidence="1 4">Belongs to the class-II DAHP synthase family.</text>
</comment>
<dbReference type="RefSeq" id="WP_067014319.1">
    <property type="nucleotide sequence ID" value="NZ_KQ949075.1"/>
</dbReference>
<dbReference type="AlphaFoldDB" id="A0A124IG15"/>
<keyword evidence="3" id="KW-0104">Cadmium</keyword>
<organism evidence="5 6">
    <name type="scientific">Streptomyces dysideae</name>
    <dbReference type="NCBI Taxonomy" id="909626"/>
    <lineage>
        <taxon>Bacteria</taxon>
        <taxon>Bacillati</taxon>
        <taxon>Actinomycetota</taxon>
        <taxon>Actinomycetes</taxon>
        <taxon>Kitasatosporales</taxon>
        <taxon>Streptomycetaceae</taxon>
        <taxon>Streptomyces</taxon>
    </lineage>
</organism>